<organism evidence="1 2">
    <name type="scientific">Colletotrichum cuscutae</name>
    <dbReference type="NCBI Taxonomy" id="1209917"/>
    <lineage>
        <taxon>Eukaryota</taxon>
        <taxon>Fungi</taxon>
        <taxon>Dikarya</taxon>
        <taxon>Ascomycota</taxon>
        <taxon>Pezizomycotina</taxon>
        <taxon>Sordariomycetes</taxon>
        <taxon>Hypocreomycetidae</taxon>
        <taxon>Glomerellales</taxon>
        <taxon>Glomerellaceae</taxon>
        <taxon>Colletotrichum</taxon>
        <taxon>Colletotrichum acutatum species complex</taxon>
    </lineage>
</organism>
<dbReference type="AlphaFoldDB" id="A0AAI9VAI0"/>
<gene>
    <name evidence="1" type="ORF">CCUS01_16453</name>
</gene>
<evidence type="ECO:0000313" key="2">
    <source>
        <dbReference type="Proteomes" id="UP001239213"/>
    </source>
</evidence>
<comment type="caution">
    <text evidence="1">The sequence shown here is derived from an EMBL/GenBank/DDBJ whole genome shotgun (WGS) entry which is preliminary data.</text>
</comment>
<dbReference type="Proteomes" id="UP001239213">
    <property type="component" value="Unassembled WGS sequence"/>
</dbReference>
<accession>A0AAI9VAI0</accession>
<protein>
    <submittedName>
        <fullName evidence="1">Uncharacterized protein</fullName>
    </submittedName>
</protein>
<reference evidence="1" key="1">
    <citation type="submission" date="2016-11" db="EMBL/GenBank/DDBJ databases">
        <title>The genome sequence of Colletotrichum cuscutae.</title>
        <authorList>
            <person name="Baroncelli R."/>
        </authorList>
    </citation>
    <scope>NUCLEOTIDE SEQUENCE</scope>
    <source>
        <strain evidence="1">IMI 304802</strain>
    </source>
</reference>
<proteinExistence type="predicted"/>
<evidence type="ECO:0000313" key="1">
    <source>
        <dbReference type="EMBL" id="KAK1478858.1"/>
    </source>
</evidence>
<dbReference type="EMBL" id="MPDP01000122">
    <property type="protein sequence ID" value="KAK1478858.1"/>
    <property type="molecule type" value="Genomic_DNA"/>
</dbReference>
<sequence length="137" mass="14561">MFSGGGGAPSAAGPSLEASVVRTLDCVLCAASCVLTSPHLTVLRPDSTSDARKRELRPLPLYPLDCGAAEAKMREAKRCMDSAAAAQPASGKGERERLSETWVWANQSPGYAGVAGRICEPFRRHIGTHKNDRHTGK</sequence>
<name>A0AAI9VAI0_9PEZI</name>
<keyword evidence="2" id="KW-1185">Reference proteome</keyword>